<gene>
    <name evidence="2" type="ORF">E3C22_18215</name>
</gene>
<keyword evidence="3" id="KW-1185">Reference proteome</keyword>
<dbReference type="InterPro" id="IPR022225">
    <property type="entry name" value="Phage_tail_fibre_N"/>
</dbReference>
<dbReference type="EMBL" id="SOZD01000005">
    <property type="protein sequence ID" value="TFF20823.1"/>
    <property type="molecule type" value="Genomic_DNA"/>
</dbReference>
<dbReference type="AlphaFoldDB" id="A0A4Y8RGH5"/>
<dbReference type="Proteomes" id="UP000298179">
    <property type="component" value="Unassembled WGS sequence"/>
</dbReference>
<dbReference type="RefSeq" id="WP_134763298.1">
    <property type="nucleotide sequence ID" value="NZ_SOZD01000005.1"/>
</dbReference>
<name>A0A4Y8RGH5_9HYPH</name>
<sequence length="186" mass="20262">MPLALKYEVTNGGLAAAAALVEADKPIRFTKLAIGKGASNAGYTPVGNETALADEFARFGISNLSREGRVLFLEAMYDGNAQGWVREVGLFIESTNGSEVLFALWSDPAFNIGYKAIGVPFIFMETVELSRIPTSSISVTAQAPSLQLLFVTPIIDQSAEIIRLQRRAVETEVIRLTPTIESHFFY</sequence>
<organism evidence="2 3">
    <name type="scientific">Jiella endophytica</name>
    <dbReference type="NCBI Taxonomy" id="2558362"/>
    <lineage>
        <taxon>Bacteria</taxon>
        <taxon>Pseudomonadati</taxon>
        <taxon>Pseudomonadota</taxon>
        <taxon>Alphaproteobacteria</taxon>
        <taxon>Hyphomicrobiales</taxon>
        <taxon>Aurantimonadaceae</taxon>
        <taxon>Jiella</taxon>
    </lineage>
</organism>
<accession>A0A4Y8RGH5</accession>
<protein>
    <recommendedName>
        <fullName evidence="1">Phage tail fibre protein N-terminal domain-containing protein</fullName>
    </recommendedName>
</protein>
<proteinExistence type="predicted"/>
<dbReference type="OrthoDB" id="8596123at2"/>
<reference evidence="2 3" key="1">
    <citation type="submission" date="2019-03" db="EMBL/GenBank/DDBJ databases">
        <title>Jiella endophytica sp. nov., a novel endophytic bacterium isolated from root of Ficus microcarpa Linn. f.</title>
        <authorList>
            <person name="Tuo L."/>
        </authorList>
    </citation>
    <scope>NUCLEOTIDE SEQUENCE [LARGE SCALE GENOMIC DNA]</scope>
    <source>
        <strain evidence="2 3">CBS5Q-3</strain>
    </source>
</reference>
<evidence type="ECO:0000313" key="2">
    <source>
        <dbReference type="EMBL" id="TFF20823.1"/>
    </source>
</evidence>
<evidence type="ECO:0000259" key="1">
    <source>
        <dbReference type="Pfam" id="PF12571"/>
    </source>
</evidence>
<evidence type="ECO:0000313" key="3">
    <source>
        <dbReference type="Proteomes" id="UP000298179"/>
    </source>
</evidence>
<feature type="domain" description="Phage tail fibre protein N-terminal" evidence="1">
    <location>
        <begin position="9"/>
        <end position="93"/>
    </location>
</feature>
<comment type="caution">
    <text evidence="2">The sequence shown here is derived from an EMBL/GenBank/DDBJ whole genome shotgun (WGS) entry which is preliminary data.</text>
</comment>
<dbReference type="Pfam" id="PF12571">
    <property type="entry name" value="Phage_tail_fib"/>
    <property type="match status" value="1"/>
</dbReference>